<protein>
    <recommendedName>
        <fullName evidence="4">Amino acid permease</fullName>
    </recommendedName>
</protein>
<feature type="transmembrane region" description="Helical" evidence="1">
    <location>
        <begin position="35"/>
        <end position="57"/>
    </location>
</feature>
<dbReference type="PANTHER" id="PTHR47704:SF1">
    <property type="entry name" value="POTASSIUM TRANSPORTER KIMA"/>
    <property type="match status" value="1"/>
</dbReference>
<keyword evidence="3" id="KW-1185">Reference proteome</keyword>
<keyword evidence="1" id="KW-1133">Transmembrane helix</keyword>
<accession>V6JX18</accession>
<dbReference type="STRING" id="1352936.M878_31575"/>
<feature type="transmembrane region" description="Helical" evidence="1">
    <location>
        <begin position="385"/>
        <end position="404"/>
    </location>
</feature>
<dbReference type="EMBL" id="AWQX01000269">
    <property type="protein sequence ID" value="EST24223.1"/>
    <property type="molecule type" value="Genomic_DNA"/>
</dbReference>
<dbReference type="PANTHER" id="PTHR47704">
    <property type="entry name" value="POTASSIUM TRANSPORTER KIMA"/>
    <property type="match status" value="1"/>
</dbReference>
<feature type="transmembrane region" description="Helical" evidence="1">
    <location>
        <begin position="440"/>
        <end position="457"/>
    </location>
</feature>
<keyword evidence="1" id="KW-0472">Membrane</keyword>
<gene>
    <name evidence="2" type="ORF">M878_31575</name>
</gene>
<proteinExistence type="predicted"/>
<dbReference type="Proteomes" id="UP000017984">
    <property type="component" value="Chromosome"/>
</dbReference>
<feature type="transmembrane region" description="Helical" evidence="1">
    <location>
        <begin position="302"/>
        <end position="329"/>
    </location>
</feature>
<feature type="transmembrane region" description="Helical" evidence="1">
    <location>
        <begin position="209"/>
        <end position="231"/>
    </location>
</feature>
<dbReference type="InterPro" id="IPR053153">
    <property type="entry name" value="APC_K+_Transporter"/>
</dbReference>
<feature type="transmembrane region" description="Helical" evidence="1">
    <location>
        <begin position="360"/>
        <end position="379"/>
    </location>
</feature>
<sequence>MFPADESSLMPVPPSTQPVTAAPARWRTLLHARPVLLIAFAFAVMADPVSSVAYAIEAALRALHGDLDLLLPTMGLVVALIALVIVNYHQLVARYPQGGGAAAAAGEAFGEAAAFVPIGALIVDFVLTIAISSAAGASAIIAYAPAAAPWRIPLALALTALVAGLTWFGHLGRAVFALMTLAFIAVTAAVLSGGLTAPVHPSGTITHSAGHWAPLAVAVAFPVAMALATGVEAPSSAIAQLGQLDDAGRRRFGRITLWLTLLLVGGITLGLTAEAVHLRIGIPAPDSTQIADLAHAAASKPLYALFQLLTALLLLSAASSSFAAGPGLLKALARHHRADGSEAGILPALWGRTNKHHTPYWGVVLFLAVSGLVIVAADGDDQRLVLFYAVSVFMAFLAGLLAMARFSLREREFGHTAVNLIGAVAVAFVLVVNLSRGEPIASLAAAVLIAAVLYRMWAKAGRPRGIRDVAAEAEAGD</sequence>
<feature type="transmembrane region" description="Helical" evidence="1">
    <location>
        <begin position="69"/>
        <end position="88"/>
    </location>
</feature>
<feature type="transmembrane region" description="Helical" evidence="1">
    <location>
        <begin position="175"/>
        <end position="197"/>
    </location>
</feature>
<reference evidence="2 3" key="1">
    <citation type="journal article" date="2014" name="Genome Announc.">
        <title>Draft Genome Sequence of Streptomyces roseochromogenes subsp. oscitans DS 12.976, Producer of the Aminocoumarin Antibiotic Clorobiocin.</title>
        <authorList>
            <person name="Ruckert C."/>
            <person name="Kalinowski J."/>
            <person name="Heide L."/>
            <person name="Apel A.K."/>
        </authorList>
    </citation>
    <scope>NUCLEOTIDE SEQUENCE [LARGE SCALE GENOMIC DNA]</scope>
    <source>
        <strain evidence="2 3">DS 12.976</strain>
    </source>
</reference>
<organism evidence="2 3">
    <name type="scientific">Streptomyces roseochromogenus subsp. oscitans DS 12.976</name>
    <dbReference type="NCBI Taxonomy" id="1352936"/>
    <lineage>
        <taxon>Bacteria</taxon>
        <taxon>Bacillati</taxon>
        <taxon>Actinomycetota</taxon>
        <taxon>Actinomycetes</taxon>
        <taxon>Kitasatosporales</taxon>
        <taxon>Streptomycetaceae</taxon>
        <taxon>Streptomyces</taxon>
    </lineage>
</organism>
<feature type="transmembrane region" description="Helical" evidence="1">
    <location>
        <begin position="150"/>
        <end position="168"/>
    </location>
</feature>
<feature type="transmembrane region" description="Helical" evidence="1">
    <location>
        <begin position="252"/>
        <end position="273"/>
    </location>
</feature>
<dbReference type="Gene3D" id="1.20.1740.10">
    <property type="entry name" value="Amino acid/polyamine transporter I"/>
    <property type="match status" value="1"/>
</dbReference>
<name>V6JX18_STRRC</name>
<evidence type="ECO:0008006" key="4">
    <source>
        <dbReference type="Google" id="ProtNLM"/>
    </source>
</evidence>
<evidence type="ECO:0000256" key="1">
    <source>
        <dbReference type="SAM" id="Phobius"/>
    </source>
</evidence>
<evidence type="ECO:0000313" key="3">
    <source>
        <dbReference type="Proteomes" id="UP000017984"/>
    </source>
</evidence>
<feature type="transmembrane region" description="Helical" evidence="1">
    <location>
        <begin position="416"/>
        <end position="434"/>
    </location>
</feature>
<evidence type="ECO:0000313" key="2">
    <source>
        <dbReference type="EMBL" id="EST24223.1"/>
    </source>
</evidence>
<comment type="caution">
    <text evidence="2">The sequence shown here is derived from an EMBL/GenBank/DDBJ whole genome shotgun (WGS) entry which is preliminary data.</text>
</comment>
<dbReference type="PATRIC" id="fig|1352936.5.peg.6576"/>
<dbReference type="AlphaFoldDB" id="V6JX18"/>
<dbReference type="HOGENOM" id="CLU_610870_0_0_11"/>
<dbReference type="PIRSF" id="PIRSF006060">
    <property type="entry name" value="AA_transporter"/>
    <property type="match status" value="1"/>
</dbReference>
<keyword evidence="1" id="KW-0812">Transmembrane</keyword>